<name>A0ABR3HTV0_LOXSC</name>
<evidence type="ECO:0000256" key="1">
    <source>
        <dbReference type="SAM" id="Phobius"/>
    </source>
</evidence>
<keyword evidence="1" id="KW-0812">Transmembrane</keyword>
<protein>
    <submittedName>
        <fullName evidence="2">Uncharacterized protein</fullName>
    </submittedName>
</protein>
<comment type="caution">
    <text evidence="2">The sequence shown here is derived from an EMBL/GenBank/DDBJ whole genome shotgun (WGS) entry which is preliminary data.</text>
</comment>
<proteinExistence type="predicted"/>
<keyword evidence="1" id="KW-0472">Membrane</keyword>
<sequence>MREKSGYRAKQLWFFGNIMNNFMKFLVLAKLISHVSNDFLNPDYGPIPDKCQPNTEVMYRQCCIFPPFFVREVARECGALFEWNFSNKEAKVIGMLRRSITGCSHWECVLEKYFLLSEDGNVDDEKYLLHLDKWVNLNPLFANAILNAKIHCKQSYRMFMPLHPCEFYDFQACIRHFVNVNCPAVLQTKDCLEQKSFYDECKEYYQ</sequence>
<keyword evidence="1" id="KW-1133">Transmembrane helix</keyword>
<organism evidence="2 3">
    <name type="scientific">Loxostege sticticalis</name>
    <name type="common">Beet webworm moth</name>
    <dbReference type="NCBI Taxonomy" id="481309"/>
    <lineage>
        <taxon>Eukaryota</taxon>
        <taxon>Metazoa</taxon>
        <taxon>Ecdysozoa</taxon>
        <taxon>Arthropoda</taxon>
        <taxon>Hexapoda</taxon>
        <taxon>Insecta</taxon>
        <taxon>Pterygota</taxon>
        <taxon>Neoptera</taxon>
        <taxon>Endopterygota</taxon>
        <taxon>Lepidoptera</taxon>
        <taxon>Glossata</taxon>
        <taxon>Ditrysia</taxon>
        <taxon>Pyraloidea</taxon>
        <taxon>Crambidae</taxon>
        <taxon>Pyraustinae</taxon>
        <taxon>Loxostege</taxon>
    </lineage>
</organism>
<dbReference type="Proteomes" id="UP001549920">
    <property type="component" value="Unassembled WGS sequence"/>
</dbReference>
<evidence type="ECO:0000313" key="2">
    <source>
        <dbReference type="EMBL" id="KAL0879987.1"/>
    </source>
</evidence>
<dbReference type="Gene3D" id="1.10.238.270">
    <property type="match status" value="1"/>
</dbReference>
<gene>
    <name evidence="2" type="ORF">ABMA27_002496</name>
</gene>
<accession>A0ABR3HTV0</accession>
<feature type="transmembrane region" description="Helical" evidence="1">
    <location>
        <begin position="12"/>
        <end position="32"/>
    </location>
</feature>
<dbReference type="EMBL" id="JBEUOH010000013">
    <property type="protein sequence ID" value="KAL0879987.1"/>
    <property type="molecule type" value="Genomic_DNA"/>
</dbReference>
<evidence type="ECO:0000313" key="3">
    <source>
        <dbReference type="Proteomes" id="UP001549920"/>
    </source>
</evidence>
<keyword evidence="3" id="KW-1185">Reference proteome</keyword>
<reference evidence="2 3" key="1">
    <citation type="submission" date="2024-06" db="EMBL/GenBank/DDBJ databases">
        <title>A chromosome-level genome assembly of beet webworm, Loxostege sticticalis.</title>
        <authorList>
            <person name="Zhang Y."/>
        </authorList>
    </citation>
    <scope>NUCLEOTIDE SEQUENCE [LARGE SCALE GENOMIC DNA]</scope>
    <source>
        <strain evidence="2">AQ026</strain>
        <tissue evidence="2">Whole body</tissue>
    </source>
</reference>